<evidence type="ECO:0000256" key="4">
    <source>
        <dbReference type="ARBA" id="ARBA00022989"/>
    </source>
</evidence>
<feature type="transmembrane region" description="Helical" evidence="6">
    <location>
        <begin position="288"/>
        <end position="310"/>
    </location>
</feature>
<feature type="transmembrane region" description="Helical" evidence="6">
    <location>
        <begin position="400"/>
        <end position="417"/>
    </location>
</feature>
<feature type="transmembrane region" description="Helical" evidence="6">
    <location>
        <begin position="193"/>
        <end position="210"/>
    </location>
</feature>
<dbReference type="Pfam" id="PF13440">
    <property type="entry name" value="Polysacc_synt_3"/>
    <property type="match status" value="1"/>
</dbReference>
<proteinExistence type="predicted"/>
<evidence type="ECO:0000313" key="7">
    <source>
        <dbReference type="EMBL" id="VVZ97401.1"/>
    </source>
</evidence>
<evidence type="ECO:0000256" key="2">
    <source>
        <dbReference type="ARBA" id="ARBA00022475"/>
    </source>
</evidence>
<dbReference type="EMBL" id="CABVOU010000049">
    <property type="protein sequence ID" value="VVZ97401.1"/>
    <property type="molecule type" value="Genomic_DNA"/>
</dbReference>
<keyword evidence="3 6" id="KW-0812">Transmembrane</keyword>
<dbReference type="InterPro" id="IPR050833">
    <property type="entry name" value="Poly_Biosynth_Transport"/>
</dbReference>
<feature type="transmembrane region" description="Helical" evidence="6">
    <location>
        <begin position="377"/>
        <end position="394"/>
    </location>
</feature>
<evidence type="ECO:0000256" key="6">
    <source>
        <dbReference type="SAM" id="Phobius"/>
    </source>
</evidence>
<organism evidence="7 8">
    <name type="scientific">Halomonas lysinitropha</name>
    <dbReference type="NCBI Taxonomy" id="2607506"/>
    <lineage>
        <taxon>Bacteria</taxon>
        <taxon>Pseudomonadati</taxon>
        <taxon>Pseudomonadota</taxon>
        <taxon>Gammaproteobacteria</taxon>
        <taxon>Oceanospirillales</taxon>
        <taxon>Halomonadaceae</taxon>
        <taxon>Halomonas</taxon>
    </lineage>
</organism>
<evidence type="ECO:0000256" key="1">
    <source>
        <dbReference type="ARBA" id="ARBA00004651"/>
    </source>
</evidence>
<name>A0A5K1I9Q8_9GAMM</name>
<feature type="transmembrane region" description="Helical" evidence="6">
    <location>
        <begin position="343"/>
        <end position="365"/>
    </location>
</feature>
<dbReference type="PANTHER" id="PTHR30250">
    <property type="entry name" value="PST FAMILY PREDICTED COLANIC ACID TRANSPORTER"/>
    <property type="match status" value="1"/>
</dbReference>
<dbReference type="Proteomes" id="UP000326725">
    <property type="component" value="Unassembled WGS sequence"/>
</dbReference>
<evidence type="ECO:0000313" key="8">
    <source>
        <dbReference type="Proteomes" id="UP000326725"/>
    </source>
</evidence>
<protein>
    <submittedName>
        <fullName evidence="7">Colanic acid exporter</fullName>
    </submittedName>
</protein>
<reference evidence="7 8" key="1">
    <citation type="submission" date="2019-09" db="EMBL/GenBank/DDBJ databases">
        <authorList>
            <person name="Criscuolo A."/>
        </authorList>
    </citation>
    <scope>NUCLEOTIDE SEQUENCE [LARGE SCALE GENOMIC DNA]</scope>
    <source>
        <strain evidence="8">3(2)</strain>
    </source>
</reference>
<dbReference type="AlphaFoldDB" id="A0A5K1I9Q8"/>
<accession>A0A5K1I9Q8</accession>
<keyword evidence="2" id="KW-1003">Cell membrane</keyword>
<keyword evidence="8" id="KW-1185">Reference proteome</keyword>
<dbReference type="PANTHER" id="PTHR30250:SF28">
    <property type="entry name" value="POLYSACCHARIDE BIOSYNTHESIS PROTEIN"/>
    <property type="match status" value="1"/>
</dbReference>
<evidence type="ECO:0000256" key="3">
    <source>
        <dbReference type="ARBA" id="ARBA00022692"/>
    </source>
</evidence>
<comment type="subcellular location">
    <subcellularLocation>
        <location evidence="1">Cell membrane</location>
        <topology evidence="1">Multi-pass membrane protein</topology>
    </subcellularLocation>
</comment>
<feature type="transmembrane region" description="Helical" evidence="6">
    <location>
        <begin position="33"/>
        <end position="59"/>
    </location>
</feature>
<sequence>MLAVFVSIVSLFSVVAGLKYELAIPLPEDERDAAALTILSLILIFAVAVISALCLYWWGDTLAEAMETPDLAGYLWLVPIAIVFTGMYKLFTYWAVRLKEFPIIAKTKIRQQVVTIAAQVSMFNMGGLGLLVGNVVGTGMGVLTLSTKVFGRKSWDRQPVRRVGYVSKRYRKFPIFSTWGGFLNTAGAQLPPLLFASTFGAGYAGFYALAHRLIAMPMGLVGQAVGQVFLSDAPAQYRSGELHSTLNQAHKILIKCILPPTAILILFGPSLFSVIFGEEWKVSGEVASWLSLWMLMTFTTSPLSSVFMVAEKQHLGMLMQAVLLVARVFGIGIGVIYDDFILAVVWFSIFNVLGYIIYQIVSFKVVGISWYVPLKNYVPAFILLFILNGLGQIFDIGASKVMFVAVVLFSAVYYIALTKELRPS</sequence>
<evidence type="ECO:0000256" key="5">
    <source>
        <dbReference type="ARBA" id="ARBA00023136"/>
    </source>
</evidence>
<feature type="transmembrane region" description="Helical" evidence="6">
    <location>
        <begin position="252"/>
        <end position="276"/>
    </location>
</feature>
<feature type="transmembrane region" description="Helical" evidence="6">
    <location>
        <begin position="317"/>
        <end position="337"/>
    </location>
</feature>
<feature type="transmembrane region" description="Helical" evidence="6">
    <location>
        <begin position="71"/>
        <end position="91"/>
    </location>
</feature>
<gene>
    <name evidence="7" type="ORF">HALO32_03520</name>
</gene>
<keyword evidence="4 6" id="KW-1133">Transmembrane helix</keyword>
<keyword evidence="5 6" id="KW-0472">Membrane</keyword>
<dbReference type="GO" id="GO:0005886">
    <property type="term" value="C:plasma membrane"/>
    <property type="evidence" value="ECO:0007669"/>
    <property type="project" value="UniProtKB-SubCell"/>
</dbReference>